<keyword evidence="3 5" id="KW-1133">Transmembrane helix</keyword>
<evidence type="ECO:0000259" key="6">
    <source>
        <dbReference type="PROSITE" id="PS50222"/>
    </source>
</evidence>
<dbReference type="Gene3D" id="1.10.238.10">
    <property type="entry name" value="EF-hand"/>
    <property type="match status" value="1"/>
</dbReference>
<dbReference type="EMBL" id="FZOQ01000005">
    <property type="protein sequence ID" value="SNS34022.1"/>
    <property type="molecule type" value="Genomic_DNA"/>
</dbReference>
<evidence type="ECO:0000256" key="4">
    <source>
        <dbReference type="ARBA" id="ARBA00023136"/>
    </source>
</evidence>
<keyword evidence="2 5" id="KW-0812">Transmembrane</keyword>
<dbReference type="GO" id="GO:0055085">
    <property type="term" value="P:transmembrane transport"/>
    <property type="evidence" value="ECO:0007669"/>
    <property type="project" value="InterPro"/>
</dbReference>
<feature type="transmembrane region" description="Helical" evidence="5">
    <location>
        <begin position="69"/>
        <end position="93"/>
    </location>
</feature>
<dbReference type="InterPro" id="IPR044880">
    <property type="entry name" value="NCX_ion-bd_dom_sf"/>
</dbReference>
<feature type="transmembrane region" description="Helical" evidence="5">
    <location>
        <begin position="150"/>
        <end position="168"/>
    </location>
</feature>
<evidence type="ECO:0000256" key="1">
    <source>
        <dbReference type="ARBA" id="ARBA00004141"/>
    </source>
</evidence>
<evidence type="ECO:0000256" key="2">
    <source>
        <dbReference type="ARBA" id="ARBA00022692"/>
    </source>
</evidence>
<name>A0A239DQJ9_9BACT</name>
<dbReference type="SUPFAM" id="SSF47473">
    <property type="entry name" value="EF-hand"/>
    <property type="match status" value="1"/>
</dbReference>
<reference evidence="8" key="1">
    <citation type="submission" date="2017-06" db="EMBL/GenBank/DDBJ databases">
        <authorList>
            <person name="Varghese N."/>
            <person name="Submissions S."/>
        </authorList>
    </citation>
    <scope>NUCLEOTIDE SEQUENCE [LARGE SCALE GENOMIC DNA]</scope>
    <source>
        <strain evidence="8">NKM1</strain>
    </source>
</reference>
<dbReference type="PROSITE" id="PS50222">
    <property type="entry name" value="EF_HAND_2"/>
    <property type="match status" value="1"/>
</dbReference>
<feature type="transmembrane region" description="Helical" evidence="5">
    <location>
        <begin position="277"/>
        <end position="302"/>
    </location>
</feature>
<keyword evidence="4 5" id="KW-0472">Membrane</keyword>
<dbReference type="GO" id="GO:0005509">
    <property type="term" value="F:calcium ion binding"/>
    <property type="evidence" value="ECO:0007669"/>
    <property type="project" value="InterPro"/>
</dbReference>
<dbReference type="RefSeq" id="WP_089318484.1">
    <property type="nucleotide sequence ID" value="NZ_FZOQ01000005.1"/>
</dbReference>
<feature type="transmembrane region" description="Helical" evidence="5">
    <location>
        <begin position="184"/>
        <end position="202"/>
    </location>
</feature>
<gene>
    <name evidence="7" type="ORF">SAMN06296052_10549</name>
</gene>
<evidence type="ECO:0000256" key="3">
    <source>
        <dbReference type="ARBA" id="ARBA00022989"/>
    </source>
</evidence>
<dbReference type="Pfam" id="PF01699">
    <property type="entry name" value="Na_Ca_ex"/>
    <property type="match status" value="2"/>
</dbReference>
<feature type="transmembrane region" description="Helical" evidence="5">
    <location>
        <begin position="314"/>
        <end position="336"/>
    </location>
</feature>
<dbReference type="AlphaFoldDB" id="A0A239DQJ9"/>
<feature type="transmembrane region" description="Helical" evidence="5">
    <location>
        <begin position="125"/>
        <end position="144"/>
    </location>
</feature>
<dbReference type="InterPro" id="IPR011992">
    <property type="entry name" value="EF-hand-dom_pair"/>
</dbReference>
<dbReference type="GO" id="GO:0016020">
    <property type="term" value="C:membrane"/>
    <property type="evidence" value="ECO:0007669"/>
    <property type="project" value="UniProtKB-SubCell"/>
</dbReference>
<feature type="domain" description="EF-hand" evidence="6">
    <location>
        <begin position="420"/>
        <end position="455"/>
    </location>
</feature>
<dbReference type="Proteomes" id="UP000198432">
    <property type="component" value="Unassembled WGS sequence"/>
</dbReference>
<protein>
    <submittedName>
        <fullName evidence="7">Cation:H+ antiporter</fullName>
    </submittedName>
</protein>
<organism evidence="7 8">
    <name type="scientific">Pontibacter ummariensis</name>
    <dbReference type="NCBI Taxonomy" id="1610492"/>
    <lineage>
        <taxon>Bacteria</taxon>
        <taxon>Pseudomonadati</taxon>
        <taxon>Bacteroidota</taxon>
        <taxon>Cytophagia</taxon>
        <taxon>Cytophagales</taxon>
        <taxon>Hymenobacteraceae</taxon>
        <taxon>Pontibacter</taxon>
    </lineage>
</organism>
<evidence type="ECO:0000313" key="8">
    <source>
        <dbReference type="Proteomes" id="UP000198432"/>
    </source>
</evidence>
<sequence length="459" mass="49537">MSVWIWALVLVAAVWAAHWGAEHLAKPLKKLRKQWGFSVAAGGALIGVAAASPEIGINVASAVTGVADIGLGTMFGSNVIAIPFMVVTAYIATRSLKKENAGKNHQQHVKEHLLKVDPTAVTVQALPYLVILAIVAILTIPAQWRGLQPVDGWIMLGVYLVYLAQALLRGRKEGEQVEWKKKEIYLAVAGLAALGLGAFFTVKATENIVSALGISKIVGGLFITAPMAALPEIFATWNVAKSGQITSGVTSVIGDHAVTLTVAFLPLALVTVPVKDFTLYVTVLSFAALVGILYAAFIHWGGPGKEHGFNRWQVYTLGAVVPVYVGVMLFGVLQVFGGPSGEGAKLFKAYNLDKNDYLEDGEFYRAVAELGYYEVWNQDGDIFLSEDEWRAGISEYLGGYKINQIEEFGEWDLNGDSQVSEEEFREGLFEAVDKDADMQISESEFVSLYREGSGSQGGG</sequence>
<feature type="transmembrane region" description="Helical" evidence="5">
    <location>
        <begin position="208"/>
        <end position="231"/>
    </location>
</feature>
<feature type="transmembrane region" description="Helical" evidence="5">
    <location>
        <begin position="252"/>
        <end position="271"/>
    </location>
</feature>
<dbReference type="InterPro" id="IPR004837">
    <property type="entry name" value="NaCa_Exmemb"/>
</dbReference>
<dbReference type="CDD" id="cd00051">
    <property type="entry name" value="EFh"/>
    <property type="match status" value="1"/>
</dbReference>
<keyword evidence="8" id="KW-1185">Reference proteome</keyword>
<evidence type="ECO:0000256" key="5">
    <source>
        <dbReference type="SAM" id="Phobius"/>
    </source>
</evidence>
<dbReference type="Gene3D" id="1.20.1420.30">
    <property type="entry name" value="NCX, central ion-binding region"/>
    <property type="match status" value="1"/>
</dbReference>
<comment type="subcellular location">
    <subcellularLocation>
        <location evidence="1">Membrane</location>
        <topology evidence="1">Multi-pass membrane protein</topology>
    </subcellularLocation>
</comment>
<evidence type="ECO:0000313" key="7">
    <source>
        <dbReference type="EMBL" id="SNS34022.1"/>
    </source>
</evidence>
<dbReference type="InterPro" id="IPR002048">
    <property type="entry name" value="EF_hand_dom"/>
</dbReference>
<proteinExistence type="predicted"/>
<accession>A0A239DQJ9</accession>
<dbReference type="OrthoDB" id="8447150at2"/>